<keyword evidence="3" id="KW-1185">Reference proteome</keyword>
<evidence type="ECO:0000256" key="1">
    <source>
        <dbReference type="SAM" id="Coils"/>
    </source>
</evidence>
<reference evidence="2" key="1">
    <citation type="submission" date="2018-05" db="EMBL/GenBank/DDBJ databases">
        <title>Draft genome of Mucuna pruriens seed.</title>
        <authorList>
            <person name="Nnadi N.E."/>
            <person name="Vos R."/>
            <person name="Hasami M.H."/>
            <person name="Devisetty U.K."/>
            <person name="Aguiy J.C."/>
        </authorList>
    </citation>
    <scope>NUCLEOTIDE SEQUENCE [LARGE SCALE GENOMIC DNA]</scope>
    <source>
        <strain evidence="2">JCA_2017</strain>
    </source>
</reference>
<name>A0A371GGL9_MUCPR</name>
<organism evidence="2 3">
    <name type="scientific">Mucuna pruriens</name>
    <name type="common">Velvet bean</name>
    <name type="synonym">Dolichos pruriens</name>
    <dbReference type="NCBI Taxonomy" id="157652"/>
    <lineage>
        <taxon>Eukaryota</taxon>
        <taxon>Viridiplantae</taxon>
        <taxon>Streptophyta</taxon>
        <taxon>Embryophyta</taxon>
        <taxon>Tracheophyta</taxon>
        <taxon>Spermatophyta</taxon>
        <taxon>Magnoliopsida</taxon>
        <taxon>eudicotyledons</taxon>
        <taxon>Gunneridae</taxon>
        <taxon>Pentapetalae</taxon>
        <taxon>rosids</taxon>
        <taxon>fabids</taxon>
        <taxon>Fabales</taxon>
        <taxon>Fabaceae</taxon>
        <taxon>Papilionoideae</taxon>
        <taxon>50 kb inversion clade</taxon>
        <taxon>NPAAA clade</taxon>
        <taxon>indigoferoid/millettioid clade</taxon>
        <taxon>Phaseoleae</taxon>
        <taxon>Mucuna</taxon>
    </lineage>
</organism>
<dbReference type="OrthoDB" id="1459749at2759"/>
<sequence length="227" mass="26407">MNILIEEVARDRLYQEDLEVQRRQGLVELVEERKKAADSERQAQTTIEELKAKVGSWKRRCIEMVDHAEERVQTAREEVIFWKDRYVKLAWLANQAIINIPRNLLVAKGMVKPLKIPTEISQFLGLYSGSYEDHALQHRYNTRSKAKNMENKVESMEQQNEDLRGEIRQLKEQMSKMFELFTRIMASITPVATQGTLVYPLGYTLPVYTNIAPPFNTKDPPYGMPYG</sequence>
<dbReference type="EMBL" id="QJKJ01005606">
    <property type="protein sequence ID" value="RDX89681.1"/>
    <property type="molecule type" value="Genomic_DNA"/>
</dbReference>
<evidence type="ECO:0000313" key="3">
    <source>
        <dbReference type="Proteomes" id="UP000257109"/>
    </source>
</evidence>
<proteinExistence type="predicted"/>
<feature type="coiled-coil region" evidence="1">
    <location>
        <begin position="29"/>
        <end position="85"/>
    </location>
</feature>
<gene>
    <name evidence="2" type="ORF">CR513_28566</name>
</gene>
<keyword evidence="1" id="KW-0175">Coiled coil</keyword>
<dbReference type="Proteomes" id="UP000257109">
    <property type="component" value="Unassembled WGS sequence"/>
</dbReference>
<accession>A0A371GGL9</accession>
<comment type="caution">
    <text evidence="2">The sequence shown here is derived from an EMBL/GenBank/DDBJ whole genome shotgun (WGS) entry which is preliminary data.</text>
</comment>
<protein>
    <submittedName>
        <fullName evidence="2">Uncharacterized protein</fullName>
    </submittedName>
</protein>
<evidence type="ECO:0000313" key="2">
    <source>
        <dbReference type="EMBL" id="RDX89681.1"/>
    </source>
</evidence>
<feature type="coiled-coil region" evidence="1">
    <location>
        <begin position="139"/>
        <end position="180"/>
    </location>
</feature>
<dbReference type="AlphaFoldDB" id="A0A371GGL9"/>
<dbReference type="Gene3D" id="1.20.5.170">
    <property type="match status" value="1"/>
</dbReference>
<feature type="non-terminal residue" evidence="2">
    <location>
        <position position="1"/>
    </location>
</feature>